<proteinExistence type="inferred from homology"/>
<dbReference type="SUPFAM" id="SSF53383">
    <property type="entry name" value="PLP-dependent transferases"/>
    <property type="match status" value="1"/>
</dbReference>
<evidence type="ECO:0000256" key="1">
    <source>
        <dbReference type="ARBA" id="ARBA00001933"/>
    </source>
</evidence>
<dbReference type="Gene3D" id="3.90.1150.10">
    <property type="entry name" value="Aspartate Aminotransferase, domain 1"/>
    <property type="match status" value="1"/>
</dbReference>
<dbReference type="PANTHER" id="PTHR11808:SF15">
    <property type="entry name" value="CYSTATHIONINE GAMMA-LYASE"/>
    <property type="match status" value="1"/>
</dbReference>
<keyword evidence="3 4" id="KW-0663">Pyridoxal phosphate</keyword>
<dbReference type="Pfam" id="PF01053">
    <property type="entry name" value="Cys_Met_Meta_PP"/>
    <property type="match status" value="1"/>
</dbReference>
<dbReference type="PIRSF" id="PIRSF001434">
    <property type="entry name" value="CGS"/>
    <property type="match status" value="1"/>
</dbReference>
<feature type="region of interest" description="Disordered" evidence="5">
    <location>
        <begin position="1"/>
        <end position="76"/>
    </location>
</feature>
<comment type="caution">
    <text evidence="6">The sequence shown here is derived from an EMBL/GenBank/DDBJ whole genome shotgun (WGS) entry which is preliminary data.</text>
</comment>
<evidence type="ECO:0000256" key="3">
    <source>
        <dbReference type="ARBA" id="ARBA00022898"/>
    </source>
</evidence>
<name>A0ABP9LKQ8_9ACTN</name>
<reference evidence="7" key="1">
    <citation type="journal article" date="2019" name="Int. J. Syst. Evol. Microbiol.">
        <title>The Global Catalogue of Microorganisms (GCM) 10K type strain sequencing project: providing services to taxonomists for standard genome sequencing and annotation.</title>
        <authorList>
            <consortium name="The Broad Institute Genomics Platform"/>
            <consortium name="The Broad Institute Genome Sequencing Center for Infectious Disease"/>
            <person name="Wu L."/>
            <person name="Ma J."/>
        </authorList>
    </citation>
    <scope>NUCLEOTIDE SEQUENCE [LARGE SCALE GENOMIC DNA]</scope>
    <source>
        <strain evidence="7">JCM 18410</strain>
    </source>
</reference>
<feature type="compositionally biased region" description="Low complexity" evidence="5">
    <location>
        <begin position="34"/>
        <end position="45"/>
    </location>
</feature>
<evidence type="ECO:0000313" key="6">
    <source>
        <dbReference type="EMBL" id="GAA5077913.1"/>
    </source>
</evidence>
<dbReference type="InterPro" id="IPR015424">
    <property type="entry name" value="PyrdxlP-dep_Trfase"/>
</dbReference>
<evidence type="ECO:0000256" key="4">
    <source>
        <dbReference type="RuleBase" id="RU362118"/>
    </source>
</evidence>
<feature type="compositionally biased region" description="Basic and acidic residues" evidence="5">
    <location>
        <begin position="55"/>
        <end position="64"/>
    </location>
</feature>
<accession>A0ABP9LKQ8</accession>
<dbReference type="CDD" id="cd00614">
    <property type="entry name" value="CGS_like"/>
    <property type="match status" value="1"/>
</dbReference>
<dbReference type="PANTHER" id="PTHR11808">
    <property type="entry name" value="TRANS-SULFURATION ENZYME FAMILY MEMBER"/>
    <property type="match status" value="1"/>
</dbReference>
<dbReference type="InterPro" id="IPR015422">
    <property type="entry name" value="PyrdxlP-dep_Trfase_small"/>
</dbReference>
<dbReference type="Gene3D" id="3.40.640.10">
    <property type="entry name" value="Type I PLP-dependent aspartate aminotransferase-like (Major domain)"/>
    <property type="match status" value="1"/>
</dbReference>
<dbReference type="NCBIfam" id="NF005871">
    <property type="entry name" value="PRK07811.1"/>
    <property type="match status" value="1"/>
</dbReference>
<dbReference type="InterPro" id="IPR000277">
    <property type="entry name" value="Cys/Met-Metab_PyrdxlP-dep_enz"/>
</dbReference>
<comment type="cofactor">
    <cofactor evidence="1 4">
        <name>pyridoxal 5'-phosphate</name>
        <dbReference type="ChEBI" id="CHEBI:597326"/>
    </cofactor>
</comment>
<dbReference type="PROSITE" id="PS00868">
    <property type="entry name" value="CYS_MET_METAB_PP"/>
    <property type="match status" value="1"/>
</dbReference>
<dbReference type="Proteomes" id="UP001500124">
    <property type="component" value="Unassembled WGS sequence"/>
</dbReference>
<evidence type="ECO:0000313" key="7">
    <source>
        <dbReference type="Proteomes" id="UP001500124"/>
    </source>
</evidence>
<dbReference type="EMBL" id="BAABKC010000127">
    <property type="protein sequence ID" value="GAA5077913.1"/>
    <property type="molecule type" value="Genomic_DNA"/>
</dbReference>
<evidence type="ECO:0000256" key="2">
    <source>
        <dbReference type="ARBA" id="ARBA00009077"/>
    </source>
</evidence>
<feature type="compositionally biased region" description="Basic and acidic residues" evidence="5">
    <location>
        <begin position="21"/>
        <end position="30"/>
    </location>
</feature>
<keyword evidence="7" id="KW-1185">Reference proteome</keyword>
<dbReference type="InterPro" id="IPR015421">
    <property type="entry name" value="PyrdxlP-dep_Trfase_major"/>
</dbReference>
<evidence type="ECO:0000256" key="5">
    <source>
        <dbReference type="SAM" id="MobiDB-lite"/>
    </source>
</evidence>
<gene>
    <name evidence="6" type="ORF">GCM10023336_69000</name>
</gene>
<sequence>MDNSAEPVPRTGPDPAAPWTDRPRTRDRPGPHAGPTRPARRTLGPRARRPGPRPDPVRPADPHRPSRRTTLGRMSDRHISEHFETLAIHAGNTADPLTGAVVPPIYQVSTYKQDGVGGLRGGYEYSRSANPTRTALEENLAALEGGRRGLAFASGLAAEDCLLRTLLAPGDHVVIPNDAYGGTFRLFAKVVSRWGVEWSVADTSDPAAVRAALTPKTKVVWVETPSNPLLGITDIAAVAQVARDAGARLVVDNTFATPYLQQPLSLGADVVVHSLTKYMGGHSDVVGGALITGDAALGEELAYHQNAMGAVAGPFDSWLVLRGTKTLAVRMDRHSDNATKIADMLSRHARVTSVLYPGLPEHPGHEVAAKQMKAFGGMISFRVEGGEEAAVEVCDRAKVFTLGESLGGVESLIEHPGRMTHASTAGSALEVPADLVRLSVGIENVDDLLEDLKQALGG</sequence>
<comment type="similarity">
    <text evidence="2 4">Belongs to the trans-sulfuration enzymes family.</text>
</comment>
<dbReference type="InterPro" id="IPR054542">
    <property type="entry name" value="Cys_met_metab_PP"/>
</dbReference>
<protein>
    <submittedName>
        <fullName evidence="6">Cystathionine gamma-synthase</fullName>
    </submittedName>
</protein>
<organism evidence="6 7">
    <name type="scientific">Streptomyces similanensis</name>
    <dbReference type="NCBI Taxonomy" id="1274988"/>
    <lineage>
        <taxon>Bacteria</taxon>
        <taxon>Bacillati</taxon>
        <taxon>Actinomycetota</taxon>
        <taxon>Actinomycetes</taxon>
        <taxon>Kitasatosporales</taxon>
        <taxon>Streptomycetaceae</taxon>
        <taxon>Streptomyces</taxon>
    </lineage>
</organism>